<evidence type="ECO:0000256" key="1">
    <source>
        <dbReference type="SAM" id="Phobius"/>
    </source>
</evidence>
<sequence length="87" mass="10002">ETMGDLVKVFKPDPFVLWLIKGMMLFGLLVALAGFAAHHAAISCLVILHLQGWGRNYAVQETWNIEHQRLCHHIWCLGDRWNNVGRH</sequence>
<keyword evidence="1" id="KW-0812">Transmembrane</keyword>
<gene>
    <name evidence="2" type="ORF">S06H3_59935</name>
</gene>
<keyword evidence="1" id="KW-0472">Membrane</keyword>
<protein>
    <submittedName>
        <fullName evidence="2">Uncharacterized protein</fullName>
    </submittedName>
</protein>
<dbReference type="AlphaFoldDB" id="X1PAB6"/>
<organism evidence="2">
    <name type="scientific">marine sediment metagenome</name>
    <dbReference type="NCBI Taxonomy" id="412755"/>
    <lineage>
        <taxon>unclassified sequences</taxon>
        <taxon>metagenomes</taxon>
        <taxon>ecological metagenomes</taxon>
    </lineage>
</organism>
<name>X1PAB6_9ZZZZ</name>
<evidence type="ECO:0000313" key="2">
    <source>
        <dbReference type="EMBL" id="GAI53257.1"/>
    </source>
</evidence>
<dbReference type="EMBL" id="BARV01039022">
    <property type="protein sequence ID" value="GAI53257.1"/>
    <property type="molecule type" value="Genomic_DNA"/>
</dbReference>
<reference evidence="2" key="1">
    <citation type="journal article" date="2014" name="Front. Microbiol.">
        <title>High frequency of phylogenetically diverse reductive dehalogenase-homologous genes in deep subseafloor sedimentary metagenomes.</title>
        <authorList>
            <person name="Kawai M."/>
            <person name="Futagami T."/>
            <person name="Toyoda A."/>
            <person name="Takaki Y."/>
            <person name="Nishi S."/>
            <person name="Hori S."/>
            <person name="Arai W."/>
            <person name="Tsubouchi T."/>
            <person name="Morono Y."/>
            <person name="Uchiyama I."/>
            <person name="Ito T."/>
            <person name="Fujiyama A."/>
            <person name="Inagaki F."/>
            <person name="Takami H."/>
        </authorList>
    </citation>
    <scope>NUCLEOTIDE SEQUENCE</scope>
    <source>
        <strain evidence="2">Expedition CK06-06</strain>
    </source>
</reference>
<comment type="caution">
    <text evidence="2">The sequence shown here is derived from an EMBL/GenBank/DDBJ whole genome shotgun (WGS) entry which is preliminary data.</text>
</comment>
<feature type="transmembrane region" description="Helical" evidence="1">
    <location>
        <begin position="15"/>
        <end position="48"/>
    </location>
</feature>
<keyword evidence="1" id="KW-1133">Transmembrane helix</keyword>
<feature type="non-terminal residue" evidence="2">
    <location>
        <position position="1"/>
    </location>
</feature>
<proteinExistence type="predicted"/>
<accession>X1PAB6</accession>